<sequence length="33" mass="3783">MLLPSQTNEIMKKNLSLLWFLLAVAVNLHCGKR</sequence>
<reference evidence="1" key="2">
    <citation type="journal article" date="2015" name="Data Brief">
        <title>Shoot transcriptome of the giant reed, Arundo donax.</title>
        <authorList>
            <person name="Barrero R.A."/>
            <person name="Guerrero F.D."/>
            <person name="Moolhuijzen P."/>
            <person name="Goolsby J.A."/>
            <person name="Tidwell J."/>
            <person name="Bellgard S.E."/>
            <person name="Bellgard M.I."/>
        </authorList>
    </citation>
    <scope>NUCLEOTIDE SEQUENCE</scope>
    <source>
        <tissue evidence="1">Shoot tissue taken approximately 20 cm above the soil surface</tissue>
    </source>
</reference>
<dbReference type="AlphaFoldDB" id="A0A0A9AMR4"/>
<accession>A0A0A9AMR4</accession>
<dbReference type="EMBL" id="GBRH01244886">
    <property type="protein sequence ID" value="JAD53009.1"/>
    <property type="molecule type" value="Transcribed_RNA"/>
</dbReference>
<proteinExistence type="predicted"/>
<name>A0A0A9AMR4_ARUDO</name>
<organism evidence="1">
    <name type="scientific">Arundo donax</name>
    <name type="common">Giant reed</name>
    <name type="synonym">Donax arundinaceus</name>
    <dbReference type="NCBI Taxonomy" id="35708"/>
    <lineage>
        <taxon>Eukaryota</taxon>
        <taxon>Viridiplantae</taxon>
        <taxon>Streptophyta</taxon>
        <taxon>Embryophyta</taxon>
        <taxon>Tracheophyta</taxon>
        <taxon>Spermatophyta</taxon>
        <taxon>Magnoliopsida</taxon>
        <taxon>Liliopsida</taxon>
        <taxon>Poales</taxon>
        <taxon>Poaceae</taxon>
        <taxon>PACMAD clade</taxon>
        <taxon>Arundinoideae</taxon>
        <taxon>Arundineae</taxon>
        <taxon>Arundo</taxon>
    </lineage>
</organism>
<protein>
    <submittedName>
        <fullName evidence="1">Uncharacterized protein</fullName>
    </submittedName>
</protein>
<reference evidence="1" key="1">
    <citation type="submission" date="2014-09" db="EMBL/GenBank/DDBJ databases">
        <authorList>
            <person name="Magalhaes I.L.F."/>
            <person name="Oliveira U."/>
            <person name="Santos F.R."/>
            <person name="Vidigal T.H.D.A."/>
            <person name="Brescovit A.D."/>
            <person name="Santos A.J."/>
        </authorList>
    </citation>
    <scope>NUCLEOTIDE SEQUENCE</scope>
    <source>
        <tissue evidence="1">Shoot tissue taken approximately 20 cm above the soil surface</tissue>
    </source>
</reference>
<evidence type="ECO:0000313" key="1">
    <source>
        <dbReference type="EMBL" id="JAD53009.1"/>
    </source>
</evidence>